<evidence type="ECO:0008006" key="3">
    <source>
        <dbReference type="Google" id="ProtNLM"/>
    </source>
</evidence>
<keyword evidence="2" id="KW-1185">Reference proteome</keyword>
<dbReference type="EMBL" id="SDPU01000020">
    <property type="protein sequence ID" value="RYU12764.1"/>
    <property type="molecule type" value="Genomic_DNA"/>
</dbReference>
<organism evidence="1 2">
    <name type="scientific">Nocardioides iriomotensis</name>
    <dbReference type="NCBI Taxonomy" id="715784"/>
    <lineage>
        <taxon>Bacteria</taxon>
        <taxon>Bacillati</taxon>
        <taxon>Actinomycetota</taxon>
        <taxon>Actinomycetes</taxon>
        <taxon>Propionibacteriales</taxon>
        <taxon>Nocardioidaceae</taxon>
        <taxon>Nocardioides</taxon>
    </lineage>
</organism>
<reference evidence="1 2" key="1">
    <citation type="submission" date="2019-01" db="EMBL/GenBank/DDBJ databases">
        <title>Nocardioides guangzhouensis sp. nov., an actinobacterium isolated from soil.</title>
        <authorList>
            <person name="Fu Y."/>
            <person name="Cai Y."/>
            <person name="Lin Z."/>
            <person name="Chen P."/>
        </authorList>
    </citation>
    <scope>NUCLEOTIDE SEQUENCE [LARGE SCALE GENOMIC DNA]</scope>
    <source>
        <strain evidence="1 2">NBRC 105384</strain>
    </source>
</reference>
<dbReference type="AlphaFoldDB" id="A0A4Q5J2U9"/>
<evidence type="ECO:0000313" key="1">
    <source>
        <dbReference type="EMBL" id="RYU12764.1"/>
    </source>
</evidence>
<accession>A0A4Q5J2U9</accession>
<protein>
    <recommendedName>
        <fullName evidence="3">Type IV toxin-antitoxin system AbiEi family antitoxin domain-containing protein</fullName>
    </recommendedName>
</protein>
<evidence type="ECO:0000313" key="2">
    <source>
        <dbReference type="Proteomes" id="UP000291189"/>
    </source>
</evidence>
<comment type="caution">
    <text evidence="1">The sequence shown here is derived from an EMBL/GenBank/DDBJ whole genome shotgun (WGS) entry which is preliminary data.</text>
</comment>
<gene>
    <name evidence="1" type="ORF">ETU37_07255</name>
</gene>
<name>A0A4Q5J2U9_9ACTN</name>
<dbReference type="OrthoDB" id="5517693at2"/>
<sequence>MHLELRALAALQGGAFTRAQAREARYTERQLKTLLRPGGEWCVLRHGVYAERVLLDSLDTTERYVLGVHAIVLSTRPGNAISHTSAAALHGVPLRPHWLSLHHVTRPGALGGRTDNGVTHHRARLEDLDLAERDGFVVTSLARTAVDVARLHGFEDGVVAADAALRLGATRDELTTMLERCRCWPHNTRARGAVRIADGGAETVGETLMRLMVLELDIGVPETQFRVSDGHRTAYVDLRVGRHLFEFDGRVKYVGRDRGGVADRPVEDVLWDEKRREDWLRGIDGGFGLSRVVWADLFGAARKRALRRLGDEYAATVRRFGRAA</sequence>
<dbReference type="RefSeq" id="WP_129986583.1">
    <property type="nucleotide sequence ID" value="NZ_SDPU01000020.1"/>
</dbReference>
<dbReference type="Proteomes" id="UP000291189">
    <property type="component" value="Unassembled WGS sequence"/>
</dbReference>
<proteinExistence type="predicted"/>